<feature type="disulfide bond" evidence="7">
    <location>
        <begin position="34"/>
        <end position="45"/>
    </location>
</feature>
<dbReference type="GO" id="GO:0045277">
    <property type="term" value="C:respiratory chain complex IV"/>
    <property type="evidence" value="ECO:0007669"/>
    <property type="project" value="InterPro"/>
</dbReference>
<dbReference type="KEGG" id="bnn:FOA43_004674"/>
<proteinExistence type="inferred from homology"/>
<dbReference type="RefSeq" id="XP_038780831.1">
    <property type="nucleotide sequence ID" value="XM_038924903.1"/>
</dbReference>
<sequence length="88" mass="10444">MTEYKLQTPGFDARFPQQNQTKHCYQSYLDYHKCVALKGSDFEPCKVFWHTFQSLCPNDWIETWDDQRANGTFPGDLSIEQFKDVKKD</sequence>
<accession>A0A875S7D2</accession>
<comment type="function">
    <text evidence="6">Component of the cytochrome c oxidase, the last enzyme in the mitochondrial electron transport chain which drives oxidative phosphorylation.</text>
</comment>
<dbReference type="PIRSF" id="PIRSF000278">
    <property type="entry name" value="Cyt_c_oxidase_6B"/>
    <property type="match status" value="1"/>
</dbReference>
<evidence type="ECO:0000313" key="8">
    <source>
        <dbReference type="EMBL" id="QPG77266.1"/>
    </source>
</evidence>
<evidence type="ECO:0000256" key="1">
    <source>
        <dbReference type="ARBA" id="ARBA00004137"/>
    </source>
</evidence>
<dbReference type="GO" id="GO:0005743">
    <property type="term" value="C:mitochondrial inner membrane"/>
    <property type="evidence" value="ECO:0007669"/>
    <property type="project" value="UniProtKB-SubCell"/>
</dbReference>
<dbReference type="OrthoDB" id="1107506at2759"/>
<keyword evidence="9" id="KW-1185">Reference proteome</keyword>
<reference evidence="8" key="1">
    <citation type="submission" date="2020-10" db="EMBL/GenBank/DDBJ databases">
        <authorList>
            <person name="Roach M.J.R."/>
        </authorList>
    </citation>
    <scope>NUCLEOTIDE SEQUENCE</scope>
    <source>
        <strain evidence="8">CBS 1945</strain>
    </source>
</reference>
<comment type="pathway">
    <text evidence="2">Energy metabolism; oxidative phosphorylation.</text>
</comment>
<evidence type="ECO:0000256" key="3">
    <source>
        <dbReference type="ARBA" id="ARBA00006425"/>
    </source>
</evidence>
<evidence type="ECO:0000256" key="4">
    <source>
        <dbReference type="ARBA" id="ARBA00023128"/>
    </source>
</evidence>
<dbReference type="InterPro" id="IPR048280">
    <property type="entry name" value="COX6B-like"/>
</dbReference>
<dbReference type="AlphaFoldDB" id="A0A875S7D2"/>
<keyword evidence="4 6" id="KW-0496">Mitochondrion</keyword>
<dbReference type="InterPro" id="IPR036549">
    <property type="entry name" value="CX6/COA6-like_sf"/>
</dbReference>
<name>A0A875S7D2_EENNA</name>
<evidence type="ECO:0000256" key="5">
    <source>
        <dbReference type="ARBA" id="ARBA00023157"/>
    </source>
</evidence>
<evidence type="ECO:0000256" key="6">
    <source>
        <dbReference type="PIRNR" id="PIRNR000278"/>
    </source>
</evidence>
<evidence type="ECO:0000256" key="2">
    <source>
        <dbReference type="ARBA" id="ARBA00004673"/>
    </source>
</evidence>
<dbReference type="PANTHER" id="PTHR11387">
    <property type="entry name" value="CYTOCHROME C OXIDASE SUBUNIT 6B"/>
    <property type="match status" value="1"/>
</dbReference>
<dbReference type="GeneID" id="62198074"/>
<dbReference type="InterPro" id="IPR003213">
    <property type="entry name" value="Cyt_c_oxidase_su6B"/>
</dbReference>
<dbReference type="SUPFAM" id="SSF47694">
    <property type="entry name" value="Cytochrome c oxidase subunit h"/>
    <property type="match status" value="1"/>
</dbReference>
<dbReference type="Pfam" id="PF02297">
    <property type="entry name" value="COX6B"/>
    <property type="match status" value="1"/>
</dbReference>
<dbReference type="PROSITE" id="PS51808">
    <property type="entry name" value="CHCH"/>
    <property type="match status" value="1"/>
</dbReference>
<dbReference type="EMBL" id="CP064815">
    <property type="protein sequence ID" value="QPG77266.1"/>
    <property type="molecule type" value="Genomic_DNA"/>
</dbReference>
<comment type="subcellular location">
    <subcellularLocation>
        <location evidence="1">Mitochondrion inner membrane</location>
        <topology evidence="1">Peripheral membrane protein</topology>
        <orientation evidence="1">Intermembrane side</orientation>
    </subcellularLocation>
</comment>
<comment type="similarity">
    <text evidence="3">Belongs to the cytochrome c oxidase subunit 6B family.</text>
</comment>
<gene>
    <name evidence="8" type="primary">COX12</name>
    <name evidence="8" type="ORF">FOA43_004674</name>
</gene>
<dbReference type="GO" id="GO:0006123">
    <property type="term" value="P:mitochondrial electron transport, cytochrome c to oxygen"/>
    <property type="evidence" value="ECO:0007669"/>
    <property type="project" value="UniProtKB-ARBA"/>
</dbReference>
<dbReference type="Gene3D" id="1.10.10.140">
    <property type="entry name" value="Cytochrome c oxidase, subunit VIb"/>
    <property type="match status" value="1"/>
</dbReference>
<evidence type="ECO:0000256" key="7">
    <source>
        <dbReference type="PIRSR" id="PIRSR000278-1"/>
    </source>
</evidence>
<dbReference type="FunFam" id="1.10.10.140:FF:000001">
    <property type="entry name" value="Cytochrome c oxidase subunit 6B1"/>
    <property type="match status" value="1"/>
</dbReference>
<dbReference type="Proteomes" id="UP000662931">
    <property type="component" value="Chromosome 4"/>
</dbReference>
<organism evidence="8 9">
    <name type="scientific">Eeniella nana</name>
    <name type="common">Yeast</name>
    <name type="synonym">Brettanomyces nanus</name>
    <dbReference type="NCBI Taxonomy" id="13502"/>
    <lineage>
        <taxon>Eukaryota</taxon>
        <taxon>Fungi</taxon>
        <taxon>Dikarya</taxon>
        <taxon>Ascomycota</taxon>
        <taxon>Saccharomycotina</taxon>
        <taxon>Pichiomycetes</taxon>
        <taxon>Pichiales</taxon>
        <taxon>Pichiaceae</taxon>
        <taxon>Brettanomyces</taxon>
    </lineage>
</organism>
<evidence type="ECO:0000313" key="9">
    <source>
        <dbReference type="Proteomes" id="UP000662931"/>
    </source>
</evidence>
<dbReference type="CDD" id="cd00926">
    <property type="entry name" value="Cyt_c_Oxidase_VIb"/>
    <property type="match status" value="1"/>
</dbReference>
<feature type="disulfide bond" evidence="7">
    <location>
        <begin position="24"/>
        <end position="56"/>
    </location>
</feature>
<protein>
    <recommendedName>
        <fullName evidence="6">Cytochrome c oxidase subunit</fullName>
    </recommendedName>
</protein>
<keyword evidence="5 7" id="KW-1015">Disulfide bond</keyword>